<name>A0A645HGM8_9ZZZZ</name>
<dbReference type="EMBL" id="VSSQ01093262">
    <property type="protein sequence ID" value="MPN38181.1"/>
    <property type="molecule type" value="Genomic_DNA"/>
</dbReference>
<comment type="caution">
    <text evidence="1">The sequence shown here is derived from an EMBL/GenBank/DDBJ whole genome shotgun (WGS) entry which is preliminary data.</text>
</comment>
<dbReference type="AlphaFoldDB" id="A0A645HGM8"/>
<proteinExistence type="predicted"/>
<accession>A0A645HGM8</accession>
<reference evidence="1" key="1">
    <citation type="submission" date="2019-08" db="EMBL/GenBank/DDBJ databases">
        <authorList>
            <person name="Kucharzyk K."/>
            <person name="Murdoch R.W."/>
            <person name="Higgins S."/>
            <person name="Loffler F."/>
        </authorList>
    </citation>
    <scope>NUCLEOTIDE SEQUENCE</scope>
</reference>
<protein>
    <submittedName>
        <fullName evidence="1">Uncharacterized protein</fullName>
    </submittedName>
</protein>
<organism evidence="1">
    <name type="scientific">bioreactor metagenome</name>
    <dbReference type="NCBI Taxonomy" id="1076179"/>
    <lineage>
        <taxon>unclassified sequences</taxon>
        <taxon>metagenomes</taxon>
        <taxon>ecological metagenomes</taxon>
    </lineage>
</organism>
<evidence type="ECO:0000313" key="1">
    <source>
        <dbReference type="EMBL" id="MPN38181.1"/>
    </source>
</evidence>
<sequence>MQGHMVLVVFGDVVQCQHVAPPTKVCLYICGNYALELLHNHVGPVAFLCRHRPCGKWKSLMPSYPPRPVTARVLPGGRPCHWPGGLCARRAPGRRNRVLPCAAPCRTEGLPAGIWRSVCLPLRRCLQISGSRSTRLWTPAIRETAG</sequence>
<gene>
    <name evidence="1" type="ORF">SDC9_185705</name>
</gene>